<evidence type="ECO:0000313" key="1">
    <source>
        <dbReference type="EMBL" id="JAD24140.1"/>
    </source>
</evidence>
<accession>A0A0A8YFW8</accession>
<proteinExistence type="predicted"/>
<sequence length="95" mass="10587">MCKFNMHGCCTFFFTFQKHSVDGIYIKEPLGLDGSVKAVDTCKPPALTNLVGGSYISTARSLGGSETPHQLIEMLKMCLNLTRSTRSDIILWIDW</sequence>
<reference evidence="1" key="2">
    <citation type="journal article" date="2015" name="Data Brief">
        <title>Shoot transcriptome of the giant reed, Arundo donax.</title>
        <authorList>
            <person name="Barrero R.A."/>
            <person name="Guerrero F.D."/>
            <person name="Moolhuijzen P."/>
            <person name="Goolsby J.A."/>
            <person name="Tidwell J."/>
            <person name="Bellgard S.E."/>
            <person name="Bellgard M.I."/>
        </authorList>
    </citation>
    <scope>NUCLEOTIDE SEQUENCE</scope>
    <source>
        <tissue evidence="1">Shoot tissue taken approximately 20 cm above the soil surface</tissue>
    </source>
</reference>
<reference evidence="1" key="1">
    <citation type="submission" date="2014-09" db="EMBL/GenBank/DDBJ databases">
        <authorList>
            <person name="Magalhaes I.L.F."/>
            <person name="Oliveira U."/>
            <person name="Santos F.R."/>
            <person name="Vidigal T.H.D.A."/>
            <person name="Brescovit A.D."/>
            <person name="Santos A.J."/>
        </authorList>
    </citation>
    <scope>NUCLEOTIDE SEQUENCE</scope>
    <source>
        <tissue evidence="1">Shoot tissue taken approximately 20 cm above the soil surface</tissue>
    </source>
</reference>
<dbReference type="AlphaFoldDB" id="A0A0A8YFW8"/>
<dbReference type="EMBL" id="GBRH01273755">
    <property type="protein sequence ID" value="JAD24140.1"/>
    <property type="molecule type" value="Transcribed_RNA"/>
</dbReference>
<name>A0A0A8YFW8_ARUDO</name>
<organism evidence="1">
    <name type="scientific">Arundo donax</name>
    <name type="common">Giant reed</name>
    <name type="synonym">Donax arundinaceus</name>
    <dbReference type="NCBI Taxonomy" id="35708"/>
    <lineage>
        <taxon>Eukaryota</taxon>
        <taxon>Viridiplantae</taxon>
        <taxon>Streptophyta</taxon>
        <taxon>Embryophyta</taxon>
        <taxon>Tracheophyta</taxon>
        <taxon>Spermatophyta</taxon>
        <taxon>Magnoliopsida</taxon>
        <taxon>Liliopsida</taxon>
        <taxon>Poales</taxon>
        <taxon>Poaceae</taxon>
        <taxon>PACMAD clade</taxon>
        <taxon>Arundinoideae</taxon>
        <taxon>Arundineae</taxon>
        <taxon>Arundo</taxon>
    </lineage>
</organism>
<protein>
    <submittedName>
        <fullName evidence="1">Uncharacterized protein</fullName>
    </submittedName>
</protein>